<name>A0A662Z017_ACIRT</name>
<feature type="domain" description="F-box" evidence="2">
    <location>
        <begin position="51"/>
        <end position="91"/>
    </location>
</feature>
<dbReference type="PANTHER" id="PTHR12874:SF9">
    <property type="entry name" value="F-BOX ONLY PROTEIN 48"/>
    <property type="match status" value="1"/>
</dbReference>
<evidence type="ECO:0000313" key="4">
    <source>
        <dbReference type="Proteomes" id="UP000289886"/>
    </source>
</evidence>
<comment type="subcellular location">
    <subcellularLocation>
        <location evidence="1">Cytoplasm</location>
    </subcellularLocation>
</comment>
<reference evidence="3 4" key="1">
    <citation type="submission" date="2019-01" db="EMBL/GenBank/DDBJ databases">
        <title>Draft Genome and Complete Hox-Cluster Characterization of the Sterlet Sturgeon (Acipenser ruthenus).</title>
        <authorList>
            <person name="Wei Q."/>
        </authorList>
    </citation>
    <scope>NUCLEOTIDE SEQUENCE [LARGE SCALE GENOMIC DNA]</scope>
    <source>
        <strain evidence="3">WHYD16114868_AA</strain>
        <tissue evidence="3">Blood</tissue>
    </source>
</reference>
<comment type="pathway">
    <text evidence="1">Protein modification; protein ubiquitination.</text>
</comment>
<dbReference type="InterPro" id="IPR001810">
    <property type="entry name" value="F-box_dom"/>
</dbReference>
<organism evidence="3 4">
    <name type="scientific">Acipenser ruthenus</name>
    <name type="common">Sterlet sturgeon</name>
    <dbReference type="NCBI Taxonomy" id="7906"/>
    <lineage>
        <taxon>Eukaryota</taxon>
        <taxon>Metazoa</taxon>
        <taxon>Chordata</taxon>
        <taxon>Craniata</taxon>
        <taxon>Vertebrata</taxon>
        <taxon>Euteleostomi</taxon>
        <taxon>Actinopterygii</taxon>
        <taxon>Chondrostei</taxon>
        <taxon>Acipenseriformes</taxon>
        <taxon>Acipenseridae</taxon>
        <taxon>Acipenser</taxon>
    </lineage>
</organism>
<keyword evidence="1" id="KW-0963">Cytoplasm</keyword>
<dbReference type="GO" id="GO:0019005">
    <property type="term" value="C:SCF ubiquitin ligase complex"/>
    <property type="evidence" value="ECO:0007669"/>
    <property type="project" value="UniProtKB-UniRule"/>
</dbReference>
<dbReference type="GO" id="GO:0016567">
    <property type="term" value="P:protein ubiquitination"/>
    <property type="evidence" value="ECO:0007669"/>
    <property type="project" value="UniProtKB-UniRule"/>
</dbReference>
<evidence type="ECO:0000256" key="1">
    <source>
        <dbReference type="RuleBase" id="RU369085"/>
    </source>
</evidence>
<comment type="function">
    <text evidence="1">Substrate recognition component of a SCF (SKP1-CUL1-F-box protein) E3 ubiquitin-protein ligase complex which mediates the ubiquitination and subsequent proteasomal degradation of target proteins and acts as a regulator of mTOR signaling.</text>
</comment>
<dbReference type="Gene3D" id="1.20.1280.50">
    <property type="match status" value="1"/>
</dbReference>
<evidence type="ECO:0000313" key="3">
    <source>
        <dbReference type="EMBL" id="RXN01512.1"/>
    </source>
</evidence>
<dbReference type="Pfam" id="PF12937">
    <property type="entry name" value="F-box-like"/>
    <property type="match status" value="1"/>
</dbReference>
<dbReference type="CDD" id="cd09917">
    <property type="entry name" value="F-box_SF"/>
    <property type="match status" value="1"/>
</dbReference>
<proteinExistence type="predicted"/>
<dbReference type="AlphaFoldDB" id="A0A662Z017"/>
<gene>
    <name evidence="3" type="ORF">EOD39_6439</name>
</gene>
<dbReference type="InterPro" id="IPR036047">
    <property type="entry name" value="F-box-like_dom_sf"/>
</dbReference>
<evidence type="ECO:0000259" key="2">
    <source>
        <dbReference type="Pfam" id="PF12937"/>
    </source>
</evidence>
<sequence>MAFGIGQWEKELHDQLPMLDSSPQKTAEEFDWKEAVVPCQSSCRGMLDLSDEVLVLILRLLDPISLLNTGRTCRALFRVCSCSSLWTRHCQKFFGFAFSSATSSITPKDAFRLLHMWKNLYRTLPCNRSLQEKLFTELPLGKYWIQWLVLEEIVPLPSVKLPDYDIEQLWGIKKEALEETHKEEPEETSTDCIFKYDWRELYNLTITHHGGFGNVLQYVLNQQMDNDHGELEGMYRLYYQFRFQWQFSYWLFKQPKPVDRQLRTIYLQWKKYNKRKISSWGTAFCDVKYLVSLHHITSDYWKGKLAKGDENIGIQTVENYFSMCKSLMAWILGRDWGRLKCRKVYHDTLDGVYRVLKKEMHTTLIDHEHFWQVAKIQMARVCKLEETAVNYVNWKMIDSVPYYRLYMVSGNSVYLDHIKGFLQRKRLINNWICQEENAWVRLLLPEELYQLLEFDTKICEGNLHGDTLSAHLSRIIWLYLHSGQQLYMEAVKGFVLECAQASLGYYTSVTSGFYTQFVHLN</sequence>
<dbReference type="PANTHER" id="PTHR12874">
    <property type="entry name" value="F-BOX ONLY PROTEIN 48-RELATED"/>
    <property type="match status" value="1"/>
</dbReference>
<dbReference type="Proteomes" id="UP000289886">
    <property type="component" value="Unassembled WGS sequence"/>
</dbReference>
<accession>A0A662Z017</accession>
<dbReference type="GO" id="GO:0005737">
    <property type="term" value="C:cytoplasm"/>
    <property type="evidence" value="ECO:0007669"/>
    <property type="project" value="UniProtKB-SubCell"/>
</dbReference>
<keyword evidence="1" id="KW-0833">Ubl conjugation pathway</keyword>
<dbReference type="SUPFAM" id="SSF81383">
    <property type="entry name" value="F-box domain"/>
    <property type="match status" value="1"/>
</dbReference>
<protein>
    <recommendedName>
        <fullName evidence="1">F-box only protein</fullName>
    </recommendedName>
</protein>
<keyword evidence="4" id="KW-1185">Reference proteome</keyword>
<dbReference type="EMBL" id="SCEB01000040">
    <property type="protein sequence ID" value="RXN01512.1"/>
    <property type="molecule type" value="Genomic_DNA"/>
</dbReference>
<comment type="subunit">
    <text evidence="1">Part of the SCF (SKP1-CUL1-F-box) E3 ubiquitin-protein ligase complex SCF(FBXO9).</text>
</comment>
<comment type="caution">
    <text evidence="3">The sequence shown here is derived from an EMBL/GenBank/DDBJ whole genome shotgun (WGS) entry which is preliminary data.</text>
</comment>
<dbReference type="GO" id="GO:0031146">
    <property type="term" value="P:SCF-dependent proteasomal ubiquitin-dependent protein catabolic process"/>
    <property type="evidence" value="ECO:0007669"/>
    <property type="project" value="UniProtKB-UniRule"/>
</dbReference>